<reference evidence="2 3" key="1">
    <citation type="submission" date="2007-06" db="EMBL/GenBank/DDBJ databases">
        <authorList>
            <person name="Shimkets L."/>
            <person name="Ferriera S."/>
            <person name="Johnson J."/>
            <person name="Kravitz S."/>
            <person name="Beeson K."/>
            <person name="Sutton G."/>
            <person name="Rogers Y.-H."/>
            <person name="Friedman R."/>
            <person name="Frazier M."/>
            <person name="Venter J.C."/>
        </authorList>
    </citation>
    <scope>NUCLEOTIDE SEQUENCE [LARGE SCALE GENOMIC DNA]</scope>
    <source>
        <strain evidence="2 3">SIR-1</strain>
    </source>
</reference>
<dbReference type="InterPro" id="IPR015943">
    <property type="entry name" value="WD40/YVTN_repeat-like_dom_sf"/>
</dbReference>
<dbReference type="RefSeq" id="WP_006972866.1">
    <property type="nucleotide sequence ID" value="NZ_ABCS01000037.1"/>
</dbReference>
<dbReference type="EMBL" id="ABCS01000037">
    <property type="protein sequence ID" value="EDM77983.1"/>
    <property type="molecule type" value="Genomic_DNA"/>
</dbReference>
<dbReference type="InterPro" id="IPR011047">
    <property type="entry name" value="Quinoprotein_ADH-like_sf"/>
</dbReference>
<comment type="caution">
    <text evidence="2">The sequence shown here is derived from an EMBL/GenBank/DDBJ whole genome shotgun (WGS) entry which is preliminary data.</text>
</comment>
<evidence type="ECO:0000313" key="3">
    <source>
        <dbReference type="Proteomes" id="UP000005801"/>
    </source>
</evidence>
<organism evidence="2 3">
    <name type="scientific">Plesiocystis pacifica SIR-1</name>
    <dbReference type="NCBI Taxonomy" id="391625"/>
    <lineage>
        <taxon>Bacteria</taxon>
        <taxon>Pseudomonadati</taxon>
        <taxon>Myxococcota</taxon>
        <taxon>Polyangia</taxon>
        <taxon>Nannocystales</taxon>
        <taxon>Nannocystaceae</taxon>
        <taxon>Plesiocystis</taxon>
    </lineage>
</organism>
<dbReference type="AlphaFoldDB" id="A6G821"/>
<gene>
    <name evidence="2" type="ORF">PPSIR1_19279</name>
</gene>
<evidence type="ECO:0000256" key="1">
    <source>
        <dbReference type="SAM" id="MobiDB-lite"/>
    </source>
</evidence>
<feature type="region of interest" description="Disordered" evidence="1">
    <location>
        <begin position="531"/>
        <end position="554"/>
    </location>
</feature>
<keyword evidence="3" id="KW-1185">Reference proteome</keyword>
<name>A6G821_9BACT</name>
<proteinExistence type="predicted"/>
<protein>
    <submittedName>
        <fullName evidence="2">Uncharacterized protein</fullName>
    </submittedName>
</protein>
<dbReference type="Proteomes" id="UP000005801">
    <property type="component" value="Unassembled WGS sequence"/>
</dbReference>
<dbReference type="STRING" id="391625.PPSIR1_19279"/>
<dbReference type="SUPFAM" id="SSF50998">
    <property type="entry name" value="Quinoprotein alcohol dehydrogenase-like"/>
    <property type="match status" value="1"/>
</dbReference>
<sequence>MANKAQVEPAPESAPAATLREALEAALEALAGPELDRAAALDHLLRAWRASGRHPELAELVEALSDEALRAVDGIPEGLGNDDFHATWLARARTITPLELGALLPGMLRGPLGKAIRARFDRLVVHADDPRVLRTFGEMITEPPVMSQSNFPLWTQLFAAVEAHPDPRLVPVLWARLDRPPGRSQFWPLFYQRCLQTLRRGLGEAGLDSLTPPGELAGALGARIAELWAAAPAKATTHDSGPDEGARSRQRAARVELLFAAVHAEPERAEHRMVLADLLAAEGDPRGEFIQLQLTHARARAAGREPSPASLAREARLLAEHRDAWLGPLIEVLEEAVFSEGFLTRARAYFAAETQRGVLASPQWSTVRSLETDDLALLGDPRLRALERAGGFGGAALVGLICGQPGDAALARCATLGPVDLGADEPSEADRVRVREASGARLPALRQLWIAHVDRNTAPTPGGYAWLLDSALGRRLELLRISAHPWAQGGARGRASDGLLEGWVRALERWPALRRLELELRRWPMALVRGGGGAGPRRLEVTLSDPRTPQGRASKRELVEGLSRQLRPFLAHFDHVELRVPESSAGVLGGSREPALREALTALGCTTLRVQVGAEPGPFGPSMPAFPRWQARWREAEARQRFRRRLARSRRELAGEVRPRALARPAVPELGAAVLRHTALDAAEAAAEFVRPSYDCPGLAFTPPLANDVVLLAHLGGRVFAFDAQLRGRWLLEYAPNEWPSLSAMTIDARARLWLGTVDGAVAAWDLATGRELGWARFHAGAVSALATLEGAHGVVLVSVDEKGIVHAWPTGMGGAEFPASLLPGHSWNLRLAVSSLAVDPGTGVVFAATRSGELHRLSGLDRLGAASAALEHRRLPGQMWRNVVEVRCAPNGDHLLATTPRDVAGLWDPEAGYLGEVPQLRPGPLTWLDHERLLLLRHGRLCVHDTASGEGSEVARVSEQAAMVVALDRGRDLVATAGPTGVTLTSATGWELLASFLPEPN</sequence>
<evidence type="ECO:0000313" key="2">
    <source>
        <dbReference type="EMBL" id="EDM77983.1"/>
    </source>
</evidence>
<dbReference type="OrthoDB" id="5482789at2"/>
<dbReference type="Gene3D" id="2.130.10.10">
    <property type="entry name" value="YVTN repeat-like/Quinoprotein amine dehydrogenase"/>
    <property type="match status" value="1"/>
</dbReference>
<accession>A6G821</accession>